<feature type="region of interest" description="Disordered" evidence="1">
    <location>
        <begin position="190"/>
        <end position="209"/>
    </location>
</feature>
<evidence type="ECO:0000313" key="2">
    <source>
        <dbReference type="EMBL" id="MCQ3829691.1"/>
    </source>
</evidence>
<evidence type="ECO:0000313" key="3">
    <source>
        <dbReference type="Proteomes" id="UP001205566"/>
    </source>
</evidence>
<dbReference type="InterPro" id="IPR011990">
    <property type="entry name" value="TPR-like_helical_dom_sf"/>
</dbReference>
<dbReference type="Gene3D" id="1.25.40.10">
    <property type="entry name" value="Tetratricopeptide repeat domain"/>
    <property type="match status" value="1"/>
</dbReference>
<dbReference type="RefSeq" id="WP_255874694.1">
    <property type="nucleotide sequence ID" value="NZ_JACASI010000026.1"/>
</dbReference>
<dbReference type="EMBL" id="JACASI010000026">
    <property type="protein sequence ID" value="MCQ3829691.1"/>
    <property type="molecule type" value="Genomic_DNA"/>
</dbReference>
<proteinExistence type="predicted"/>
<sequence>MNPQSATPAAPIEFWFGSADLHHSPPEPLRKRWFQRSDRFDEEIRSRFGTAVELALNGQLAYWRDTLVGQLGLILLCDQFTRNLYRGSAQAFAGDAQALEISQALVRDNVHTQLGLHQRAFAGMPLEHSELAEVQNQSVAYFDQIQRDYAANSPDSTEKDAKAATGYYRFAVAHQNVIQQFGRYPHRNQALGRQSTPEEQDWLDNGGGF</sequence>
<dbReference type="Proteomes" id="UP001205566">
    <property type="component" value="Unassembled WGS sequence"/>
</dbReference>
<dbReference type="Gene3D" id="1.20.58.320">
    <property type="entry name" value="TPR-like"/>
    <property type="match status" value="1"/>
</dbReference>
<dbReference type="SUPFAM" id="SSF48452">
    <property type="entry name" value="TPR-like"/>
    <property type="match status" value="1"/>
</dbReference>
<organism evidence="2 3">
    <name type="scientific">Microbulbifer elongatus</name>
    <dbReference type="NCBI Taxonomy" id="86173"/>
    <lineage>
        <taxon>Bacteria</taxon>
        <taxon>Pseudomonadati</taxon>
        <taxon>Pseudomonadota</taxon>
        <taxon>Gammaproteobacteria</taxon>
        <taxon>Cellvibrionales</taxon>
        <taxon>Microbulbiferaceae</taxon>
        <taxon>Microbulbifer</taxon>
    </lineage>
</organism>
<gene>
    <name evidence="2" type="ORF">HXX02_09550</name>
</gene>
<evidence type="ECO:0000256" key="1">
    <source>
        <dbReference type="SAM" id="MobiDB-lite"/>
    </source>
</evidence>
<reference evidence="2" key="1">
    <citation type="thesis" date="2020" institute="Technische Universitat Dresden" country="Dresden, Germany">
        <title>The Agarolytic System of Microbulbifer elongatus PORT2, Isolated from Batu Karas, Pangandaran West Java Indonesia.</title>
        <authorList>
            <person name="Anggraeni S.R."/>
        </authorList>
    </citation>
    <scope>NUCLEOTIDE SEQUENCE</scope>
    <source>
        <strain evidence="2">PORT2</strain>
    </source>
</reference>
<dbReference type="InterPro" id="IPR010323">
    <property type="entry name" value="DUF924"/>
</dbReference>
<comment type="caution">
    <text evidence="2">The sequence shown here is derived from an EMBL/GenBank/DDBJ whole genome shotgun (WGS) entry which is preliminary data.</text>
</comment>
<keyword evidence="3" id="KW-1185">Reference proteome</keyword>
<name>A0ABT1P0N5_9GAMM</name>
<protein>
    <submittedName>
        <fullName evidence="2">DUF924 domain-containing protein</fullName>
    </submittedName>
</protein>
<accession>A0ABT1P0N5</accession>
<dbReference type="Pfam" id="PF06041">
    <property type="entry name" value="DUF924"/>
    <property type="match status" value="1"/>
</dbReference>